<keyword evidence="3 14" id="KW-0813">Transport</keyword>
<evidence type="ECO:0000256" key="2">
    <source>
        <dbReference type="ARBA" id="ARBA00009810"/>
    </source>
</evidence>
<evidence type="ECO:0000256" key="15">
    <source>
        <dbReference type="RuleBase" id="RU003357"/>
    </source>
</evidence>
<dbReference type="CDD" id="cd01347">
    <property type="entry name" value="ligand_gated_channel"/>
    <property type="match status" value="1"/>
</dbReference>
<dbReference type="InterPro" id="IPR037066">
    <property type="entry name" value="Plug_dom_sf"/>
</dbReference>
<evidence type="ECO:0000259" key="17">
    <source>
        <dbReference type="Pfam" id="PF00593"/>
    </source>
</evidence>
<evidence type="ECO:0000256" key="16">
    <source>
        <dbReference type="SAM" id="SignalP"/>
    </source>
</evidence>
<evidence type="ECO:0000256" key="6">
    <source>
        <dbReference type="ARBA" id="ARBA00022692"/>
    </source>
</evidence>
<dbReference type="RefSeq" id="WP_160115758.1">
    <property type="nucleotide sequence ID" value="NZ_FNUY01000004.1"/>
</dbReference>
<name>A0A1H5ZIP9_9HYPH</name>
<evidence type="ECO:0000256" key="14">
    <source>
        <dbReference type="PROSITE-ProRule" id="PRU01360"/>
    </source>
</evidence>
<keyword evidence="10 15" id="KW-0798">TonB box</keyword>
<feature type="domain" description="TonB-dependent receptor plug" evidence="18">
    <location>
        <begin position="70"/>
        <end position="176"/>
    </location>
</feature>
<dbReference type="PANTHER" id="PTHR32552:SF68">
    <property type="entry name" value="FERRICHROME OUTER MEMBRANE TRANSPORTER_PHAGE RECEPTOR"/>
    <property type="match status" value="1"/>
</dbReference>
<feature type="chain" id="PRO_5009291604" evidence="16">
    <location>
        <begin position="31"/>
        <end position="740"/>
    </location>
</feature>
<keyword evidence="8" id="KW-0408">Iron</keyword>
<evidence type="ECO:0000256" key="4">
    <source>
        <dbReference type="ARBA" id="ARBA00022452"/>
    </source>
</evidence>
<dbReference type="InterPro" id="IPR039426">
    <property type="entry name" value="TonB-dep_rcpt-like"/>
</dbReference>
<dbReference type="GO" id="GO:0015891">
    <property type="term" value="P:siderophore transport"/>
    <property type="evidence" value="ECO:0007669"/>
    <property type="project" value="InterPro"/>
</dbReference>
<gene>
    <name evidence="19" type="ORF">SAMN04488115_104457</name>
</gene>
<evidence type="ECO:0000313" key="20">
    <source>
        <dbReference type="Proteomes" id="UP000236743"/>
    </source>
</evidence>
<comment type="similarity">
    <text evidence="2 14 15">Belongs to the TonB-dependent receptor family.</text>
</comment>
<dbReference type="InterPro" id="IPR000531">
    <property type="entry name" value="Beta-barrel_TonB"/>
</dbReference>
<evidence type="ECO:0000256" key="10">
    <source>
        <dbReference type="ARBA" id="ARBA00023077"/>
    </source>
</evidence>
<evidence type="ECO:0000256" key="13">
    <source>
        <dbReference type="ARBA" id="ARBA00023237"/>
    </source>
</evidence>
<evidence type="ECO:0000256" key="7">
    <source>
        <dbReference type="ARBA" id="ARBA00022729"/>
    </source>
</evidence>
<keyword evidence="4 14" id="KW-1134">Transmembrane beta strand</keyword>
<keyword evidence="9" id="KW-0406">Ion transport</keyword>
<dbReference type="InterPro" id="IPR010105">
    <property type="entry name" value="TonB_sidphr_rcpt"/>
</dbReference>
<keyword evidence="5" id="KW-0410">Iron transport</keyword>
<dbReference type="FunFam" id="2.40.170.20:FF:000005">
    <property type="entry name" value="TonB-dependent siderophore receptor"/>
    <property type="match status" value="1"/>
</dbReference>
<feature type="signal peptide" evidence="16">
    <location>
        <begin position="1"/>
        <end position="30"/>
    </location>
</feature>
<dbReference type="Gene3D" id="2.40.170.20">
    <property type="entry name" value="TonB-dependent receptor, beta-barrel domain"/>
    <property type="match status" value="1"/>
</dbReference>
<dbReference type="InterPro" id="IPR012910">
    <property type="entry name" value="Plug_dom"/>
</dbReference>
<evidence type="ECO:0000256" key="9">
    <source>
        <dbReference type="ARBA" id="ARBA00023065"/>
    </source>
</evidence>
<dbReference type="GO" id="GO:0009279">
    <property type="term" value="C:cell outer membrane"/>
    <property type="evidence" value="ECO:0007669"/>
    <property type="project" value="UniProtKB-SubCell"/>
</dbReference>
<dbReference type="GO" id="GO:0015344">
    <property type="term" value="F:siderophore uptake transmembrane transporter activity"/>
    <property type="evidence" value="ECO:0007669"/>
    <property type="project" value="TreeGrafter"/>
</dbReference>
<keyword evidence="7 16" id="KW-0732">Signal</keyword>
<dbReference type="Pfam" id="PF00593">
    <property type="entry name" value="TonB_dep_Rec_b-barrel"/>
    <property type="match status" value="1"/>
</dbReference>
<evidence type="ECO:0000259" key="18">
    <source>
        <dbReference type="Pfam" id="PF07715"/>
    </source>
</evidence>
<keyword evidence="6 14" id="KW-0812">Transmembrane</keyword>
<organism evidence="19 20">
    <name type="scientific">Bosea lathyri</name>
    <dbReference type="NCBI Taxonomy" id="1036778"/>
    <lineage>
        <taxon>Bacteria</taxon>
        <taxon>Pseudomonadati</taxon>
        <taxon>Pseudomonadota</taxon>
        <taxon>Alphaproteobacteria</taxon>
        <taxon>Hyphomicrobiales</taxon>
        <taxon>Boseaceae</taxon>
        <taxon>Bosea</taxon>
    </lineage>
</organism>
<dbReference type="Proteomes" id="UP000236743">
    <property type="component" value="Unassembled WGS sequence"/>
</dbReference>
<dbReference type="EMBL" id="FNUY01000004">
    <property type="protein sequence ID" value="SEG36111.1"/>
    <property type="molecule type" value="Genomic_DNA"/>
</dbReference>
<dbReference type="InterPro" id="IPR036942">
    <property type="entry name" value="Beta-barrel_TonB_sf"/>
</dbReference>
<keyword evidence="20" id="KW-1185">Reference proteome</keyword>
<dbReference type="Gene3D" id="2.170.130.10">
    <property type="entry name" value="TonB-dependent receptor, plug domain"/>
    <property type="match status" value="1"/>
</dbReference>
<keyword evidence="12" id="KW-0675">Receptor</keyword>
<comment type="subcellular location">
    <subcellularLocation>
        <location evidence="1 14">Cell outer membrane</location>
        <topology evidence="1 14">Multi-pass membrane protein</topology>
    </subcellularLocation>
</comment>
<dbReference type="AlphaFoldDB" id="A0A1H5ZIP9"/>
<dbReference type="GO" id="GO:0038023">
    <property type="term" value="F:signaling receptor activity"/>
    <property type="evidence" value="ECO:0007669"/>
    <property type="project" value="InterPro"/>
</dbReference>
<feature type="domain" description="TonB-dependent receptor-like beta-barrel" evidence="17">
    <location>
        <begin position="249"/>
        <end position="705"/>
    </location>
</feature>
<evidence type="ECO:0000256" key="3">
    <source>
        <dbReference type="ARBA" id="ARBA00022448"/>
    </source>
</evidence>
<proteinExistence type="inferred from homology"/>
<dbReference type="PANTHER" id="PTHR32552">
    <property type="entry name" value="FERRICHROME IRON RECEPTOR-RELATED"/>
    <property type="match status" value="1"/>
</dbReference>
<keyword evidence="13 14" id="KW-0998">Cell outer membrane</keyword>
<dbReference type="SUPFAM" id="SSF56935">
    <property type="entry name" value="Porins"/>
    <property type="match status" value="1"/>
</dbReference>
<dbReference type="NCBIfam" id="TIGR01783">
    <property type="entry name" value="TonB-siderophor"/>
    <property type="match status" value="1"/>
</dbReference>
<dbReference type="Pfam" id="PF07715">
    <property type="entry name" value="Plug"/>
    <property type="match status" value="1"/>
</dbReference>
<dbReference type="PROSITE" id="PS52016">
    <property type="entry name" value="TONB_DEPENDENT_REC_3"/>
    <property type="match status" value="1"/>
</dbReference>
<dbReference type="FunFam" id="2.170.130.10:FF:000001">
    <property type="entry name" value="Catecholate siderophore TonB-dependent receptor"/>
    <property type="match status" value="1"/>
</dbReference>
<keyword evidence="11 14" id="KW-0472">Membrane</keyword>
<reference evidence="19 20" key="1">
    <citation type="submission" date="2016-10" db="EMBL/GenBank/DDBJ databases">
        <authorList>
            <person name="de Groot N.N."/>
        </authorList>
    </citation>
    <scope>NUCLEOTIDE SEQUENCE [LARGE SCALE GENOMIC DNA]</scope>
    <source>
        <strain evidence="19 20">DSM 26656</strain>
    </source>
</reference>
<evidence type="ECO:0000256" key="11">
    <source>
        <dbReference type="ARBA" id="ARBA00023136"/>
    </source>
</evidence>
<sequence>MRNLLLSETALTRWLGAIASLAFASGPVQAQTAEPIDLPAIVVQGETATSPVRGYIASRSATATKTDTPIIETPQSVSVVTRDQIEAQGARGVGEALRYTAGVVPEWRGVAAGNFGAAIGSVMIRGYGVDGYWDGLKIPAIGTYGAPAPDLYLMDRIDVLKGPSSVLFGQATPGGALNLVSKRPTAEKLREVTASIDSNGRALAGFDIGGPVDPQGQWSYRVTGLGVTGETQVDHTREGRFAIAPSITWRPTSDTRLTVLGSYQHDPEIGFYDALPAIGTAVRNPLGRIPKGFYAGEPSFDRFDRKYASLAYLFEHRFNEVLTIRQNLRYVRSEFSWDAVQLSALAANRRTVNRYALMSRAEGYGLSLDNQAELNFDTGPLKHKLLMGVDYLRSDFTNSMATGMAGPIDLFAPVYGTGAIRFPAVPQTNTSQISEQFGFYAQDQIRLGKLIGLFGGRFDRAESDTLNRNTSVTTRQSDHASTGRAGLLYLFDNGLAPYVSYSESFQPTSGTDFFGAPFKPRTGQQWEAGLKYQPAGFRGLFTLAAFDITEQNRTTPDLAHTCGATGNARGCGNFNIQIGEAHSRGVEAEAKVEITPELNLIAAYTYLDARIRRSDGGDLGMRLTNSPRHSASAWLDYTFRSGPLTGLGLGAGVRHVGASPSNTLNTLNYFEAPAATLVDAALRYDFGASMPQLAGLQLKVNVQNLLDKTYAASCGGTSLDAGYCFGGQRRTVTASLTYRW</sequence>
<evidence type="ECO:0000256" key="1">
    <source>
        <dbReference type="ARBA" id="ARBA00004571"/>
    </source>
</evidence>
<evidence type="ECO:0000313" key="19">
    <source>
        <dbReference type="EMBL" id="SEG36111.1"/>
    </source>
</evidence>
<evidence type="ECO:0000256" key="8">
    <source>
        <dbReference type="ARBA" id="ARBA00023004"/>
    </source>
</evidence>
<protein>
    <submittedName>
        <fullName evidence="19">Iron complex outermembrane recepter protein</fullName>
    </submittedName>
</protein>
<accession>A0A1H5ZIP9</accession>
<evidence type="ECO:0000256" key="12">
    <source>
        <dbReference type="ARBA" id="ARBA00023170"/>
    </source>
</evidence>
<dbReference type="OrthoDB" id="9760333at2"/>
<evidence type="ECO:0000256" key="5">
    <source>
        <dbReference type="ARBA" id="ARBA00022496"/>
    </source>
</evidence>